<keyword evidence="2" id="KW-0479">Metal-binding</keyword>
<evidence type="ECO:0000256" key="4">
    <source>
        <dbReference type="ARBA" id="ARBA00023014"/>
    </source>
</evidence>
<evidence type="ECO:0000256" key="2">
    <source>
        <dbReference type="ARBA" id="ARBA00022723"/>
    </source>
</evidence>
<dbReference type="EMBL" id="CP003639">
    <property type="protein sequence ID" value="AFM41326.1"/>
    <property type="molecule type" value="Genomic_DNA"/>
</dbReference>
<keyword evidence="7" id="KW-1185">Reference proteome</keyword>
<dbReference type="AlphaFoldDB" id="I4D6A2"/>
<dbReference type="Gene3D" id="1.10.15.40">
    <property type="entry name" value="Electron transport complex subunit B, putative Fe-S cluster"/>
    <property type="match status" value="1"/>
</dbReference>
<dbReference type="Proteomes" id="UP000002892">
    <property type="component" value="Chromosome"/>
</dbReference>
<keyword evidence="3" id="KW-0408">Iron</keyword>
<evidence type="ECO:0000259" key="5">
    <source>
        <dbReference type="PROSITE" id="PS51656"/>
    </source>
</evidence>
<dbReference type="PANTHER" id="PTHR36214">
    <property type="match status" value="1"/>
</dbReference>
<keyword evidence="1" id="KW-0004">4Fe-4S</keyword>
<accession>I4D6A2</accession>
<proteinExistence type="predicted"/>
<dbReference type="InterPro" id="IPR007202">
    <property type="entry name" value="4Fe-4S_dom"/>
</dbReference>
<dbReference type="GO" id="GO:0046872">
    <property type="term" value="F:metal ion binding"/>
    <property type="evidence" value="ECO:0007669"/>
    <property type="project" value="UniProtKB-KW"/>
</dbReference>
<dbReference type="InterPro" id="IPR024264">
    <property type="entry name" value="DUF3786"/>
</dbReference>
<dbReference type="STRING" id="646529.Desaci_2373"/>
<evidence type="ECO:0000313" key="6">
    <source>
        <dbReference type="EMBL" id="AFM41326.1"/>
    </source>
</evidence>
<evidence type="ECO:0000256" key="3">
    <source>
        <dbReference type="ARBA" id="ARBA00023004"/>
    </source>
</evidence>
<evidence type="ECO:0000313" key="7">
    <source>
        <dbReference type="Proteomes" id="UP000002892"/>
    </source>
</evidence>
<dbReference type="Pfam" id="PF12654">
    <property type="entry name" value="DUF3786"/>
    <property type="match status" value="1"/>
</dbReference>
<dbReference type="eggNOG" id="COG1456">
    <property type="taxonomic scope" value="Bacteria"/>
</dbReference>
<dbReference type="Pfam" id="PF04060">
    <property type="entry name" value="FeS"/>
    <property type="match status" value="1"/>
</dbReference>
<feature type="domain" description="4Fe-4S" evidence="5">
    <location>
        <begin position="1"/>
        <end position="60"/>
    </location>
</feature>
<sequence>MPLDNPLEVYKLLPKSNCKLCGLASCLAFASAIIKGEKHLTECPHLDRKFIEEIEGKIVRQLTQEEQLKNVLEPLKKEISRVDFSKSAERLGAGLSGKKLSIRCLGKDFTVDSEGNVISDCHLNVWVITPLLNYIIQGAGNDPTGKWVPFRELSKETVWNSFFHQRFEKPLKLLLDAHPDLIEDMIYIFSGKPVKAHFDSDISLALYPLPKVPILICYTKLTEDLESKINVFFDETAGTNLHIDSIYRLCMGLLVMFRKISLRHLGSPRDGVSVI</sequence>
<name>I4D6A2_DESAJ</name>
<dbReference type="KEGG" id="dai:Desaci_2373"/>
<organism evidence="6 7">
    <name type="scientific">Desulfosporosinus acidiphilus (strain DSM 22704 / JCM 16185 / SJ4)</name>
    <dbReference type="NCBI Taxonomy" id="646529"/>
    <lineage>
        <taxon>Bacteria</taxon>
        <taxon>Bacillati</taxon>
        <taxon>Bacillota</taxon>
        <taxon>Clostridia</taxon>
        <taxon>Eubacteriales</taxon>
        <taxon>Desulfitobacteriaceae</taxon>
        <taxon>Desulfosporosinus</taxon>
    </lineage>
</organism>
<gene>
    <name evidence="6" type="ordered locus">Desaci_2373</name>
</gene>
<dbReference type="GO" id="GO:0051539">
    <property type="term" value="F:4 iron, 4 sulfur cluster binding"/>
    <property type="evidence" value="ECO:0007669"/>
    <property type="project" value="UniProtKB-KW"/>
</dbReference>
<dbReference type="HOGENOM" id="CLU_1044810_0_0_9"/>
<dbReference type="PROSITE" id="PS51656">
    <property type="entry name" value="4FE4S"/>
    <property type="match status" value="1"/>
</dbReference>
<evidence type="ECO:0000256" key="1">
    <source>
        <dbReference type="ARBA" id="ARBA00022485"/>
    </source>
</evidence>
<protein>
    <submittedName>
        <fullName evidence="6">CO dehydrogenase/acetyl-CoA synthase gamma subunit (Corrinoid Fe-S protein)</fullName>
    </submittedName>
</protein>
<keyword evidence="4" id="KW-0411">Iron-sulfur</keyword>
<dbReference type="OrthoDB" id="9793312at2"/>
<dbReference type="PANTHER" id="PTHR36214:SF3">
    <property type="entry name" value="ACETYL-COA DECARBONYLASE_SYNTHASE COMPLEX SUBUNIT GAMMA"/>
    <property type="match status" value="1"/>
</dbReference>
<dbReference type="InterPro" id="IPR051069">
    <property type="entry name" value="ACDS_complex_subunit"/>
</dbReference>
<reference evidence="6 7" key="1">
    <citation type="journal article" date="2012" name="J. Bacteriol.">
        <title>Complete genome sequences of Desulfosporosinus orientis DSM765T, Desulfosporosinus youngiae DSM17734T, Desulfosporosinus meridiei DSM13257T, and Desulfosporosinus acidiphilus DSM22704T.</title>
        <authorList>
            <person name="Pester M."/>
            <person name="Brambilla E."/>
            <person name="Alazard D."/>
            <person name="Rattei T."/>
            <person name="Weinmaier T."/>
            <person name="Han J."/>
            <person name="Lucas S."/>
            <person name="Lapidus A."/>
            <person name="Cheng J.F."/>
            <person name="Goodwin L."/>
            <person name="Pitluck S."/>
            <person name="Peters L."/>
            <person name="Ovchinnikova G."/>
            <person name="Teshima H."/>
            <person name="Detter J.C."/>
            <person name="Han C.S."/>
            <person name="Tapia R."/>
            <person name="Land M.L."/>
            <person name="Hauser L."/>
            <person name="Kyrpides N.C."/>
            <person name="Ivanova N.N."/>
            <person name="Pagani I."/>
            <person name="Huntmann M."/>
            <person name="Wei C.L."/>
            <person name="Davenport K.W."/>
            <person name="Daligault H."/>
            <person name="Chain P.S."/>
            <person name="Chen A."/>
            <person name="Mavromatis K."/>
            <person name="Markowitz V."/>
            <person name="Szeto E."/>
            <person name="Mikhailova N."/>
            <person name="Pati A."/>
            <person name="Wagner M."/>
            <person name="Woyke T."/>
            <person name="Ollivier B."/>
            <person name="Klenk H.P."/>
            <person name="Spring S."/>
            <person name="Loy A."/>
        </authorList>
    </citation>
    <scope>NUCLEOTIDE SEQUENCE [LARGE SCALE GENOMIC DNA]</scope>
    <source>
        <strain evidence="7">DSM 22704 / JCM 16185 / SJ4</strain>
    </source>
</reference>